<feature type="compositionally biased region" description="Polar residues" evidence="1">
    <location>
        <begin position="239"/>
        <end position="254"/>
    </location>
</feature>
<name>A0AA36GXZ1_CYLNA</name>
<accession>A0AA36GXZ1</accession>
<sequence>MSSQPPSRGGGASSGANGGGSSGTMTWASSRRLVITNDVPQIVVANSTTSRCHDRGGTVFTSYSSRGASSPNTRGGGFQAGRGGCSTGYQIRNSSTARGGASYYAWRSNSNIVPSSRCGAVPVTTYYRGGSAYQTRTPNFYPRSTISAGVNLPGVTNRPTQNDPTVTAPKFFPMSLNATPQFVDNVGIPLQYPLPMRRITHQLQPMSPRRDMRLQTPTAIMVSKKAPIGVDVSCGGPTAHSSARSGGDATNETNRTTEAKEANASELTEANRGDAEENEDDGSDSADLLRNNEDTWDFWDRVYSDPELRQSMQERQRDSPMAELLHSDKLCKAQLIFLNVPRLAYGQQHVVRSLIHREINSNLPILDIHITYRKWTVRFYRSEDAVQVLRHFNGFSFRNHKLLVRACQNNVAFGDIASLEEAAQMESEERRALPDASSDNRIEHDAIWTLAEWKDIVEFKKDLISILEGKQAGMVLREALNEARVTQRRGFVSAAAEFWPTGFIRIFLPEIKAIGRCVCLAGHEDMAALVRRAAQEGTPRLMTDTWEPIPPCEIRTEQHMLSYLAAFLGHFGPQHTIIDIPLRLLLKSLSGNWPATGPALAEWATKRSYQFIVMFEVLYLASSIRHRRILVEAVQPLSSLKFKFINPANRC</sequence>
<feature type="region of interest" description="Disordered" evidence="1">
    <location>
        <begin position="62"/>
        <end position="83"/>
    </location>
</feature>
<gene>
    <name evidence="2" type="ORF">CYNAS_LOCUS12189</name>
</gene>
<feature type="region of interest" description="Disordered" evidence="1">
    <location>
        <begin position="230"/>
        <end position="289"/>
    </location>
</feature>
<protein>
    <submittedName>
        <fullName evidence="2">Uncharacterized protein</fullName>
    </submittedName>
</protein>
<feature type="compositionally biased region" description="Gly residues" evidence="1">
    <location>
        <begin position="8"/>
        <end position="22"/>
    </location>
</feature>
<dbReference type="EMBL" id="CATQJL010000223">
    <property type="protein sequence ID" value="CAJ0600206.1"/>
    <property type="molecule type" value="Genomic_DNA"/>
</dbReference>
<keyword evidence="3" id="KW-1185">Reference proteome</keyword>
<organism evidence="2 3">
    <name type="scientific">Cylicocyclus nassatus</name>
    <name type="common">Nematode worm</name>
    <dbReference type="NCBI Taxonomy" id="53992"/>
    <lineage>
        <taxon>Eukaryota</taxon>
        <taxon>Metazoa</taxon>
        <taxon>Ecdysozoa</taxon>
        <taxon>Nematoda</taxon>
        <taxon>Chromadorea</taxon>
        <taxon>Rhabditida</taxon>
        <taxon>Rhabditina</taxon>
        <taxon>Rhabditomorpha</taxon>
        <taxon>Strongyloidea</taxon>
        <taxon>Strongylidae</taxon>
        <taxon>Cylicocyclus</taxon>
    </lineage>
</organism>
<reference evidence="2" key="1">
    <citation type="submission" date="2023-07" db="EMBL/GenBank/DDBJ databases">
        <authorList>
            <consortium name="CYATHOMIX"/>
        </authorList>
    </citation>
    <scope>NUCLEOTIDE SEQUENCE</scope>
    <source>
        <strain evidence="2">N/A</strain>
    </source>
</reference>
<dbReference type="Proteomes" id="UP001176961">
    <property type="component" value="Unassembled WGS sequence"/>
</dbReference>
<feature type="compositionally biased region" description="Polar residues" evidence="1">
    <location>
        <begin position="62"/>
        <end position="73"/>
    </location>
</feature>
<comment type="caution">
    <text evidence="2">The sequence shown here is derived from an EMBL/GenBank/DDBJ whole genome shotgun (WGS) entry which is preliminary data.</text>
</comment>
<evidence type="ECO:0000313" key="2">
    <source>
        <dbReference type="EMBL" id="CAJ0600206.1"/>
    </source>
</evidence>
<feature type="compositionally biased region" description="Gly residues" evidence="1">
    <location>
        <begin position="74"/>
        <end position="83"/>
    </location>
</feature>
<evidence type="ECO:0000256" key="1">
    <source>
        <dbReference type="SAM" id="MobiDB-lite"/>
    </source>
</evidence>
<feature type="compositionally biased region" description="Basic and acidic residues" evidence="1">
    <location>
        <begin position="255"/>
        <end position="275"/>
    </location>
</feature>
<proteinExistence type="predicted"/>
<feature type="region of interest" description="Disordered" evidence="1">
    <location>
        <begin position="1"/>
        <end position="25"/>
    </location>
</feature>
<dbReference type="AlphaFoldDB" id="A0AA36GXZ1"/>
<evidence type="ECO:0000313" key="3">
    <source>
        <dbReference type="Proteomes" id="UP001176961"/>
    </source>
</evidence>